<gene>
    <name evidence="2" type="ORF">Asi03nite_22580</name>
</gene>
<comment type="caution">
    <text evidence="2">The sequence shown here is derived from an EMBL/GenBank/DDBJ whole genome shotgun (WGS) entry which is preliminary data.</text>
</comment>
<keyword evidence="1" id="KW-0472">Membrane</keyword>
<keyword evidence="1" id="KW-1133">Transmembrane helix</keyword>
<feature type="transmembrane region" description="Helical" evidence="1">
    <location>
        <begin position="61"/>
        <end position="83"/>
    </location>
</feature>
<accession>A0A919TJX7</accession>
<dbReference type="RefSeq" id="WP_203678677.1">
    <property type="nucleotide sequence ID" value="NZ_BOMW01000020.1"/>
</dbReference>
<proteinExistence type="predicted"/>
<reference evidence="2" key="1">
    <citation type="submission" date="2021-01" db="EMBL/GenBank/DDBJ databases">
        <title>Whole genome shotgun sequence of Actinoplanes siamensis NBRC 109076.</title>
        <authorList>
            <person name="Komaki H."/>
            <person name="Tamura T."/>
        </authorList>
    </citation>
    <scope>NUCLEOTIDE SEQUENCE</scope>
    <source>
        <strain evidence="2">NBRC 109076</strain>
    </source>
</reference>
<evidence type="ECO:0000313" key="3">
    <source>
        <dbReference type="Proteomes" id="UP000629619"/>
    </source>
</evidence>
<dbReference type="EMBL" id="BOMW01000020">
    <property type="protein sequence ID" value="GIF04720.1"/>
    <property type="molecule type" value="Genomic_DNA"/>
</dbReference>
<keyword evidence="3" id="KW-1185">Reference proteome</keyword>
<name>A0A919TJX7_9ACTN</name>
<evidence type="ECO:0000313" key="2">
    <source>
        <dbReference type="EMBL" id="GIF04720.1"/>
    </source>
</evidence>
<protein>
    <submittedName>
        <fullName evidence="2">Uncharacterized protein</fullName>
    </submittedName>
</protein>
<dbReference type="Proteomes" id="UP000629619">
    <property type="component" value="Unassembled WGS sequence"/>
</dbReference>
<sequence length="381" mass="39460">MEKILCFRCGGDVPADQPWCGYCAAPVVAVPPPAPPASAPPATGPSLSLGPPAPVVPRRGLVLIALMVIGVLLMSGGIVTAVLRVSADSPRAAAERYFGALAAGDATRALGQVASAGQFDRANYPLLSKTALGERRYRPRDVRLGDDTAAGSQFGTEARRVRISYRAGDRTVDQDVVAVKEGSAWRLRLPFVLLGVVGQRGRQVTVNGVALGAAARATAAFPGMYEAVAAGNTLLAESRATAVAQAGGVVGLVAPLQFGVPELAAGAEQDIQRQVRTALDKCATSRQAEPAGCPFGLNVPGTKVTVWWSITTYPQVSVRTDSVMWFSGAAVQVVDDGAGRVHWNATYTDQAGTAKSQSGDSAFRINGNAQATPTGIQVSLI</sequence>
<organism evidence="2 3">
    <name type="scientific">Actinoplanes siamensis</name>
    <dbReference type="NCBI Taxonomy" id="1223317"/>
    <lineage>
        <taxon>Bacteria</taxon>
        <taxon>Bacillati</taxon>
        <taxon>Actinomycetota</taxon>
        <taxon>Actinomycetes</taxon>
        <taxon>Micromonosporales</taxon>
        <taxon>Micromonosporaceae</taxon>
        <taxon>Actinoplanes</taxon>
    </lineage>
</organism>
<evidence type="ECO:0000256" key="1">
    <source>
        <dbReference type="SAM" id="Phobius"/>
    </source>
</evidence>
<dbReference type="AlphaFoldDB" id="A0A919TJX7"/>
<keyword evidence="1" id="KW-0812">Transmembrane</keyword>